<organism evidence="1 2">
    <name type="scientific">Mesomycoplasma lagogenitalium</name>
    <dbReference type="NCBI Taxonomy" id="171286"/>
    <lineage>
        <taxon>Bacteria</taxon>
        <taxon>Bacillati</taxon>
        <taxon>Mycoplasmatota</taxon>
        <taxon>Mycoplasmoidales</taxon>
        <taxon>Metamycoplasmataceae</taxon>
        <taxon>Mesomycoplasma</taxon>
    </lineage>
</organism>
<sequence length="60" mass="7151">MEEKMLFYSKNINYEKDIDLSATLSSKNKKQINKIESNLNNNIKFLIDKILKKFYKGTYV</sequence>
<dbReference type="RefSeq" id="WP_280101967.1">
    <property type="nucleotide sequence ID" value="NZ_CP122979.1"/>
</dbReference>
<gene>
    <name evidence="1" type="ORF">QEG99_00040</name>
</gene>
<evidence type="ECO:0000313" key="1">
    <source>
        <dbReference type="EMBL" id="WGI36666.1"/>
    </source>
</evidence>
<accession>A0ABY8LTU9</accession>
<dbReference type="Proteomes" id="UP001179842">
    <property type="component" value="Chromosome"/>
</dbReference>
<protein>
    <submittedName>
        <fullName evidence="1">Uncharacterized protein</fullName>
    </submittedName>
</protein>
<name>A0ABY8LTU9_9BACT</name>
<evidence type="ECO:0000313" key="2">
    <source>
        <dbReference type="Proteomes" id="UP001179842"/>
    </source>
</evidence>
<keyword evidence="2" id="KW-1185">Reference proteome</keyword>
<dbReference type="EMBL" id="CP122979">
    <property type="protein sequence ID" value="WGI36666.1"/>
    <property type="molecule type" value="Genomic_DNA"/>
</dbReference>
<proteinExistence type="predicted"/>
<reference evidence="1" key="1">
    <citation type="submission" date="2023-04" db="EMBL/GenBank/DDBJ databases">
        <title>Completed genome of Mycoplasma lagogenitalium type strain 12MS.</title>
        <authorList>
            <person name="Spergser J."/>
        </authorList>
    </citation>
    <scope>NUCLEOTIDE SEQUENCE</scope>
    <source>
        <strain evidence="1">12MS</strain>
    </source>
</reference>